<feature type="transmembrane region" description="Helical" evidence="2">
    <location>
        <begin position="212"/>
        <end position="231"/>
    </location>
</feature>
<gene>
    <name evidence="3" type="ORF">ABFZ84_05475</name>
</gene>
<evidence type="ECO:0008006" key="5">
    <source>
        <dbReference type="Google" id="ProtNLM"/>
    </source>
</evidence>
<dbReference type="PANTHER" id="PTHR47755:SF1">
    <property type="entry name" value="CELL DIVISION PROTEIN FTSX"/>
    <property type="match status" value="1"/>
</dbReference>
<name>A0ABV3Z2H6_9PROT</name>
<proteinExistence type="predicted"/>
<protein>
    <recommendedName>
        <fullName evidence="5">Cell division protein FtsX</fullName>
    </recommendedName>
</protein>
<dbReference type="InterPro" id="IPR004513">
    <property type="entry name" value="FtsX"/>
</dbReference>
<organism evidence="3 4">
    <name type="scientific">Hyphococcus lacteus</name>
    <dbReference type="NCBI Taxonomy" id="3143536"/>
    <lineage>
        <taxon>Bacteria</taxon>
        <taxon>Pseudomonadati</taxon>
        <taxon>Pseudomonadota</taxon>
        <taxon>Alphaproteobacteria</taxon>
        <taxon>Parvularculales</taxon>
        <taxon>Parvularculaceae</taxon>
        <taxon>Hyphococcus</taxon>
    </lineage>
</organism>
<dbReference type="RefSeq" id="WP_369312932.1">
    <property type="nucleotide sequence ID" value="NZ_JBEHZE010000001.1"/>
</dbReference>
<feature type="region of interest" description="Disordered" evidence="1">
    <location>
        <begin position="1"/>
        <end position="25"/>
    </location>
</feature>
<keyword evidence="2" id="KW-0472">Membrane</keyword>
<reference evidence="3 4" key="1">
    <citation type="submission" date="2024-05" db="EMBL/GenBank/DDBJ databases">
        <title>Three bacterial strains, DH-69, EH-24, and ECK-19 isolated from coastal sediments.</title>
        <authorList>
            <person name="Ye Y.-Q."/>
            <person name="Du Z.-J."/>
        </authorList>
    </citation>
    <scope>NUCLEOTIDE SEQUENCE [LARGE SCALE GENOMIC DNA]</scope>
    <source>
        <strain evidence="3 4">ECK-19</strain>
    </source>
</reference>
<sequence>MTTAAHDDEPQTEEQPRKKRFGSGSAPLLPEAGAAGAPLTAVIAIMSFLAVLAMASLLMVNRAASEWTSALRSEITVQVKGASPTEIDASVTEALRVLNDTEGVVEATVRSREDTTKLLEPWLGEGNAEVFLNIPAIIEVKADPTLRDNLDLLRNRLVAAAPGATIDDHTRWHDRLSGAARSGQAMALSIFMLVMGAACAISVFAARAGLAANHEIISVLHLVGATDNFIAAEVQRRFFILGLRGAVIGLVVALTALAFLALGMSARMGTDAFVPAFSLGGWVILWLVIAPIATCLVTAITARMTVLKTLAKQY</sequence>
<feature type="transmembrane region" description="Helical" evidence="2">
    <location>
        <begin position="282"/>
        <end position="302"/>
    </location>
</feature>
<comment type="caution">
    <text evidence="3">The sequence shown here is derived from an EMBL/GenBank/DDBJ whole genome shotgun (WGS) entry which is preliminary data.</text>
</comment>
<dbReference type="PANTHER" id="PTHR47755">
    <property type="entry name" value="CELL DIVISION PROTEIN FTSX"/>
    <property type="match status" value="1"/>
</dbReference>
<feature type="transmembrane region" description="Helical" evidence="2">
    <location>
        <begin position="37"/>
        <end position="60"/>
    </location>
</feature>
<keyword evidence="4" id="KW-1185">Reference proteome</keyword>
<evidence type="ECO:0000256" key="1">
    <source>
        <dbReference type="SAM" id="MobiDB-lite"/>
    </source>
</evidence>
<dbReference type="Proteomes" id="UP001560685">
    <property type="component" value="Unassembled WGS sequence"/>
</dbReference>
<evidence type="ECO:0000256" key="2">
    <source>
        <dbReference type="SAM" id="Phobius"/>
    </source>
</evidence>
<keyword evidence="2" id="KW-1133">Transmembrane helix</keyword>
<dbReference type="EMBL" id="JBEHZE010000001">
    <property type="protein sequence ID" value="MEX6632994.1"/>
    <property type="molecule type" value="Genomic_DNA"/>
</dbReference>
<evidence type="ECO:0000313" key="4">
    <source>
        <dbReference type="Proteomes" id="UP001560685"/>
    </source>
</evidence>
<feature type="transmembrane region" description="Helical" evidence="2">
    <location>
        <begin position="238"/>
        <end position="262"/>
    </location>
</feature>
<accession>A0ABV3Z2H6</accession>
<feature type="transmembrane region" description="Helical" evidence="2">
    <location>
        <begin position="185"/>
        <end position="206"/>
    </location>
</feature>
<evidence type="ECO:0000313" key="3">
    <source>
        <dbReference type="EMBL" id="MEX6632994.1"/>
    </source>
</evidence>
<keyword evidence="2" id="KW-0812">Transmembrane</keyword>